<gene>
    <name evidence="1" type="ORF">TRICI_003968</name>
</gene>
<dbReference type="EMBL" id="SWFS01000296">
    <property type="protein sequence ID" value="KAA8910957.1"/>
    <property type="molecule type" value="Genomic_DNA"/>
</dbReference>
<name>A0A642V3J6_9ASCO</name>
<evidence type="ECO:0000313" key="1">
    <source>
        <dbReference type="EMBL" id="KAA8910957.1"/>
    </source>
</evidence>
<reference evidence="1" key="1">
    <citation type="journal article" date="2019" name="G3 (Bethesda)">
        <title>Genome Assemblies of Two Rare Opportunistic Yeast Pathogens: Diutina rugosa (syn. Candida rugosa) and Trichomonascus ciferrii (syn. Candida ciferrii).</title>
        <authorList>
            <person name="Mixao V."/>
            <person name="Saus E."/>
            <person name="Hansen A.P."/>
            <person name="Lass-Florl C."/>
            <person name="Gabaldon T."/>
        </authorList>
    </citation>
    <scope>NUCLEOTIDE SEQUENCE</scope>
    <source>
        <strain evidence="1">CBS 4856</strain>
    </source>
</reference>
<protein>
    <submittedName>
        <fullName evidence="1">Uncharacterized protein</fullName>
    </submittedName>
</protein>
<organism evidence="1 2">
    <name type="scientific">Trichomonascus ciferrii</name>
    <dbReference type="NCBI Taxonomy" id="44093"/>
    <lineage>
        <taxon>Eukaryota</taxon>
        <taxon>Fungi</taxon>
        <taxon>Dikarya</taxon>
        <taxon>Ascomycota</taxon>
        <taxon>Saccharomycotina</taxon>
        <taxon>Dipodascomycetes</taxon>
        <taxon>Dipodascales</taxon>
        <taxon>Trichomonascaceae</taxon>
        <taxon>Trichomonascus</taxon>
        <taxon>Trichomonascus ciferrii complex</taxon>
    </lineage>
</organism>
<keyword evidence="2" id="KW-1185">Reference proteome</keyword>
<accession>A0A642V3J6</accession>
<comment type="caution">
    <text evidence="1">The sequence shown here is derived from an EMBL/GenBank/DDBJ whole genome shotgun (WGS) entry which is preliminary data.</text>
</comment>
<sequence>MVALIRQTTFVGLFPEAVTFLDSAAMQPFHNEAYYKELARIYSVRMESLNIESVEHAGVSRYFRKFVSAFDRAEARVPGFSNSLDAALIRLTGLKRLENYGLEDKTLVAEVRKQENAVLDALTSTSADEQLAGRTKAQLAPFCIDLLRASAVFDAPELKAIRDAVCSRFKNTDFVGAYVERLKDGMSLEFKPAPGAEEDEE</sequence>
<evidence type="ECO:0000313" key="2">
    <source>
        <dbReference type="Proteomes" id="UP000761534"/>
    </source>
</evidence>
<proteinExistence type="predicted"/>
<dbReference type="VEuPathDB" id="FungiDB:TRICI_003968"/>
<dbReference type="Proteomes" id="UP000761534">
    <property type="component" value="Unassembled WGS sequence"/>
</dbReference>
<dbReference type="AlphaFoldDB" id="A0A642V3J6"/>